<reference evidence="1 2" key="1">
    <citation type="journal article" date="2015" name="Genome Announc.">
        <title>Expanding the biotechnology potential of lactobacilli through comparative genomics of 213 strains and associated genera.</title>
        <authorList>
            <person name="Sun Z."/>
            <person name="Harris H.M."/>
            <person name="McCann A."/>
            <person name="Guo C."/>
            <person name="Argimon S."/>
            <person name="Zhang W."/>
            <person name="Yang X."/>
            <person name="Jeffery I.B."/>
            <person name="Cooney J.C."/>
            <person name="Kagawa T.F."/>
            <person name="Liu W."/>
            <person name="Song Y."/>
            <person name="Salvetti E."/>
            <person name="Wrobel A."/>
            <person name="Rasinkangas P."/>
            <person name="Parkhill J."/>
            <person name="Rea M.C."/>
            <person name="O'Sullivan O."/>
            <person name="Ritari J."/>
            <person name="Douillard F.P."/>
            <person name="Paul Ross R."/>
            <person name="Yang R."/>
            <person name="Briner A.E."/>
            <person name="Felis G.E."/>
            <person name="de Vos W.M."/>
            <person name="Barrangou R."/>
            <person name="Klaenhammer T.R."/>
            <person name="Caufield P.W."/>
            <person name="Cui Y."/>
            <person name="Zhang H."/>
            <person name="O'Toole P.W."/>
        </authorList>
    </citation>
    <scope>NUCLEOTIDE SEQUENCE [LARGE SCALE GENOMIC DNA]</scope>
    <source>
        <strain evidence="1 2">DSM 15946</strain>
    </source>
</reference>
<gene>
    <name evidence="1" type="ORF">FC43_GL001034</name>
</gene>
<comment type="caution">
    <text evidence="1">The sequence shown here is derived from an EMBL/GenBank/DDBJ whole genome shotgun (WGS) entry which is preliminary data.</text>
</comment>
<dbReference type="RefSeq" id="WP_056953966.1">
    <property type="nucleotide sequence ID" value="NZ_AZFK01000018.1"/>
</dbReference>
<dbReference type="PATRIC" id="fig|1423760.3.peg.1080"/>
<sequence length="193" mass="22966">MIKEYQKTNVIKAEKLTKENIWDLKDKYGLENRYDVNPNSSAPVFLWETDRYNPVYFGDWIATGTDGKHWLIKADDFKEYYKEVMAKSTTDFDKLLYELQYKCREISPNLIVEWNYIHEDKIHTSVMISLETDNEPRLLAHCLVDKNISNQPQIRVMYREYGDSAIARYIVCSLNALASFADEWQKLEERYNH</sequence>
<proteinExistence type="predicted"/>
<organism evidence="1 2">
    <name type="scientific">Limosilactobacillus ingluviei DSM 15946</name>
    <dbReference type="NCBI Taxonomy" id="1423760"/>
    <lineage>
        <taxon>Bacteria</taxon>
        <taxon>Bacillati</taxon>
        <taxon>Bacillota</taxon>
        <taxon>Bacilli</taxon>
        <taxon>Lactobacillales</taxon>
        <taxon>Lactobacillaceae</taxon>
        <taxon>Limosilactobacillus</taxon>
    </lineage>
</organism>
<evidence type="ECO:0000313" key="2">
    <source>
        <dbReference type="Proteomes" id="UP000050816"/>
    </source>
</evidence>
<dbReference type="AlphaFoldDB" id="A0A0R1UDW0"/>
<evidence type="ECO:0000313" key="1">
    <source>
        <dbReference type="EMBL" id="KRL91617.1"/>
    </source>
</evidence>
<dbReference type="EMBL" id="AZFK01000018">
    <property type="protein sequence ID" value="KRL91617.1"/>
    <property type="molecule type" value="Genomic_DNA"/>
</dbReference>
<accession>A0A0R1UDW0</accession>
<protein>
    <recommendedName>
        <fullName evidence="3">DUF1642 domain-containing protein</fullName>
    </recommendedName>
</protein>
<evidence type="ECO:0008006" key="3">
    <source>
        <dbReference type="Google" id="ProtNLM"/>
    </source>
</evidence>
<dbReference type="Proteomes" id="UP000050816">
    <property type="component" value="Unassembled WGS sequence"/>
</dbReference>
<name>A0A0R1UDW0_9LACO</name>